<feature type="compositionally biased region" description="Low complexity" evidence="2">
    <location>
        <begin position="899"/>
        <end position="908"/>
    </location>
</feature>
<dbReference type="CDD" id="cd23312">
    <property type="entry name" value="beta-trefoil_FGF_RP1"/>
    <property type="match status" value="2"/>
</dbReference>
<evidence type="ECO:0000256" key="2">
    <source>
        <dbReference type="SAM" id="MobiDB-lite"/>
    </source>
</evidence>
<organism evidence="5 6">
    <name type="scientific">Lingula anatina</name>
    <name type="common">Brachiopod</name>
    <name type="synonym">Lingula unguis</name>
    <dbReference type="NCBI Taxonomy" id="7574"/>
    <lineage>
        <taxon>Eukaryota</taxon>
        <taxon>Metazoa</taxon>
        <taxon>Spiralia</taxon>
        <taxon>Lophotrochozoa</taxon>
        <taxon>Brachiopoda</taxon>
        <taxon>Linguliformea</taxon>
        <taxon>Lingulata</taxon>
        <taxon>Lingulida</taxon>
        <taxon>Linguloidea</taxon>
        <taxon>Lingulidae</taxon>
        <taxon>Lingula</taxon>
    </lineage>
</organism>
<feature type="domain" description="PLAT" evidence="3">
    <location>
        <begin position="1610"/>
        <end position="1757"/>
    </location>
</feature>
<dbReference type="InterPro" id="IPR036572">
    <property type="entry name" value="Doublecortin_dom_sf"/>
</dbReference>
<dbReference type="SUPFAM" id="SSF50353">
    <property type="entry name" value="Cytokine"/>
    <property type="match status" value="1"/>
</dbReference>
<dbReference type="InterPro" id="IPR008996">
    <property type="entry name" value="IL1/FGF"/>
</dbReference>
<dbReference type="Gene3D" id="2.40.180.10">
    <property type="entry name" value="Catalase core domain"/>
    <property type="match status" value="8"/>
</dbReference>
<dbReference type="Proteomes" id="UP000085678">
    <property type="component" value="Unplaced"/>
</dbReference>
<dbReference type="RefSeq" id="XP_013396606.1">
    <property type="nucleotide sequence ID" value="XM_013541152.2"/>
</dbReference>
<dbReference type="InterPro" id="IPR001024">
    <property type="entry name" value="PLAT/LH2_dom"/>
</dbReference>
<feature type="region of interest" description="Disordered" evidence="2">
    <location>
        <begin position="241"/>
        <end position="271"/>
    </location>
</feature>
<feature type="domain" description="PLAT" evidence="3">
    <location>
        <begin position="2686"/>
        <end position="2805"/>
    </location>
</feature>
<feature type="region of interest" description="Disordered" evidence="2">
    <location>
        <begin position="1706"/>
        <end position="1731"/>
    </location>
</feature>
<feature type="domain" description="PLAT" evidence="3">
    <location>
        <begin position="2557"/>
        <end position="2674"/>
    </location>
</feature>
<feature type="domain" description="PLAT" evidence="3">
    <location>
        <begin position="2822"/>
        <end position="2940"/>
    </location>
</feature>
<feature type="domain" description="Doublecortin" evidence="4">
    <location>
        <begin position="23"/>
        <end position="100"/>
    </location>
</feature>
<dbReference type="CDD" id="cd17070">
    <property type="entry name" value="DCX2_RP_like"/>
    <property type="match status" value="1"/>
</dbReference>
<feature type="domain" description="PLAT" evidence="3">
    <location>
        <begin position="2952"/>
        <end position="3070"/>
    </location>
</feature>
<feature type="domain" description="Doublecortin" evidence="4">
    <location>
        <begin position="159"/>
        <end position="233"/>
    </location>
</feature>
<dbReference type="Pfam" id="PF03607">
    <property type="entry name" value="DCX"/>
    <property type="match status" value="2"/>
</dbReference>
<keyword evidence="5" id="KW-1185">Reference proteome</keyword>
<dbReference type="InterPro" id="IPR052970">
    <property type="entry name" value="Inner_ear_hair_cell_LOXHD"/>
</dbReference>
<feature type="compositionally biased region" description="Basic and acidic residues" evidence="2">
    <location>
        <begin position="845"/>
        <end position="855"/>
    </location>
</feature>
<feature type="region of interest" description="Disordered" evidence="2">
    <location>
        <begin position="832"/>
        <end position="910"/>
    </location>
</feature>
<reference evidence="6" key="1">
    <citation type="submission" date="2025-08" db="UniProtKB">
        <authorList>
            <consortium name="RefSeq"/>
        </authorList>
    </citation>
    <scope>IDENTIFICATION</scope>
    <source>
        <tissue evidence="6">Gonads</tissue>
    </source>
</reference>
<comment type="caution">
    <text evidence="1">Lacks conserved residue(s) required for the propagation of feature annotation.</text>
</comment>
<feature type="domain" description="PLAT" evidence="3">
    <location>
        <begin position="278"/>
        <end position="404"/>
    </location>
</feature>
<dbReference type="SUPFAM" id="SSF89837">
    <property type="entry name" value="Doublecortin (DC)"/>
    <property type="match status" value="2"/>
</dbReference>
<dbReference type="GeneID" id="106163539"/>
<dbReference type="Gene3D" id="2.80.10.50">
    <property type="match status" value="1"/>
</dbReference>
<feature type="domain" description="PLAT" evidence="3">
    <location>
        <begin position="1897"/>
        <end position="2015"/>
    </location>
</feature>
<name>A0A1S3IFH7_LINAN</name>
<feature type="domain" description="PLAT" evidence="3">
    <location>
        <begin position="2434"/>
        <end position="2551"/>
    </location>
</feature>
<dbReference type="PANTHER" id="PTHR45901:SF7">
    <property type="entry name" value="OXYGEN-REGULATED PROTEIN 1"/>
    <property type="match status" value="1"/>
</dbReference>
<feature type="domain" description="PLAT" evidence="3">
    <location>
        <begin position="416"/>
        <end position="545"/>
    </location>
</feature>
<dbReference type="SUPFAM" id="SSF49723">
    <property type="entry name" value="Lipase/lipooxygenase domain (PLAT/LH2 domain)"/>
    <property type="match status" value="18"/>
</dbReference>
<dbReference type="InterPro" id="IPR036392">
    <property type="entry name" value="PLAT/LH2_dom_sf"/>
</dbReference>
<feature type="domain" description="PLAT" evidence="3">
    <location>
        <begin position="2169"/>
        <end position="2288"/>
    </location>
</feature>
<dbReference type="InterPro" id="IPR003533">
    <property type="entry name" value="Doublecortin_dom"/>
</dbReference>
<accession>A0A1S3IFH7</accession>
<dbReference type="Gene3D" id="2.60.60.20">
    <property type="entry name" value="PLAT/LH2 domain"/>
    <property type="match status" value="10"/>
</dbReference>
<feature type="compositionally biased region" description="Polar residues" evidence="2">
    <location>
        <begin position="1174"/>
        <end position="1183"/>
    </location>
</feature>
<feature type="domain" description="PLAT" evidence="3">
    <location>
        <begin position="2039"/>
        <end position="2158"/>
    </location>
</feature>
<dbReference type="KEGG" id="lak:106163539"/>
<evidence type="ECO:0000259" key="4">
    <source>
        <dbReference type="PROSITE" id="PS50309"/>
    </source>
</evidence>
<dbReference type="Pfam" id="PF01477">
    <property type="entry name" value="PLAT"/>
    <property type="match status" value="16"/>
</dbReference>
<dbReference type="PANTHER" id="PTHR45901">
    <property type="entry name" value="PROTEIN CBG12474"/>
    <property type="match status" value="1"/>
</dbReference>
<feature type="domain" description="PLAT" evidence="3">
    <location>
        <begin position="1483"/>
        <end position="1598"/>
    </location>
</feature>
<evidence type="ECO:0000313" key="5">
    <source>
        <dbReference type="Proteomes" id="UP000085678"/>
    </source>
</evidence>
<proteinExistence type="predicted"/>
<dbReference type="PROSITE" id="PS50095">
    <property type="entry name" value="PLAT"/>
    <property type="match status" value="18"/>
</dbReference>
<feature type="region of interest" description="Disordered" evidence="2">
    <location>
        <begin position="1"/>
        <end position="20"/>
    </location>
</feature>
<evidence type="ECO:0000256" key="1">
    <source>
        <dbReference type="PROSITE-ProRule" id="PRU00152"/>
    </source>
</evidence>
<feature type="domain" description="PLAT" evidence="3">
    <location>
        <begin position="1775"/>
        <end position="1888"/>
    </location>
</feature>
<feature type="domain" description="PLAT" evidence="3">
    <location>
        <begin position="1336"/>
        <end position="1455"/>
    </location>
</feature>
<feature type="domain" description="PLAT" evidence="3">
    <location>
        <begin position="2307"/>
        <end position="2425"/>
    </location>
</feature>
<feature type="region of interest" description="Disordered" evidence="2">
    <location>
        <begin position="1174"/>
        <end position="1202"/>
    </location>
</feature>
<dbReference type="SMART" id="SM00537">
    <property type="entry name" value="DCX"/>
    <property type="match status" value="2"/>
</dbReference>
<evidence type="ECO:0000313" key="6">
    <source>
        <dbReference type="RefSeq" id="XP_013396606.1"/>
    </source>
</evidence>
<feature type="compositionally biased region" description="Basic and acidic residues" evidence="2">
    <location>
        <begin position="1184"/>
        <end position="1202"/>
    </location>
</feature>
<evidence type="ECO:0000259" key="3">
    <source>
        <dbReference type="PROSITE" id="PS50095"/>
    </source>
</evidence>
<gene>
    <name evidence="6" type="primary">LOC106163539</name>
</gene>
<feature type="compositionally biased region" description="Basic and acidic residues" evidence="2">
    <location>
        <begin position="262"/>
        <end position="271"/>
    </location>
</feature>
<dbReference type="SMART" id="SM00308">
    <property type="entry name" value="LH2"/>
    <property type="match status" value="11"/>
</dbReference>
<dbReference type="Gene3D" id="3.10.20.230">
    <property type="entry name" value="Doublecortin domain"/>
    <property type="match status" value="2"/>
</dbReference>
<feature type="compositionally biased region" description="Basic and acidic residues" evidence="2">
    <location>
        <begin position="881"/>
        <end position="896"/>
    </location>
</feature>
<feature type="compositionally biased region" description="Polar residues" evidence="2">
    <location>
        <begin position="865"/>
        <end position="876"/>
    </location>
</feature>
<feature type="domain" description="PLAT" evidence="3">
    <location>
        <begin position="1049"/>
        <end position="1164"/>
    </location>
</feature>
<protein>
    <submittedName>
        <fullName evidence="6">Lipoxygenase homology domain-containing protein 1 isoform X1</fullName>
    </submittedName>
</protein>
<dbReference type="InParanoid" id="A0A1S3IFH7"/>
<dbReference type="PROSITE" id="PS50309">
    <property type="entry name" value="DC"/>
    <property type="match status" value="2"/>
</dbReference>
<dbReference type="CDD" id="cd01756">
    <property type="entry name" value="PLAT_repeat"/>
    <property type="match status" value="7"/>
</dbReference>
<sequence>MQRSPQQNVQGSGASPRSTQVAKTIHFYKDGDYYFSPVSMAISPKKYRSMDTLLSDLSVKVPGLSFGVRSIYTPKGRHSVKDVSDMQNEGRYVCSTHRNYAKGIKVEVVHPPRAWHGGKPPSGKNAYNSHLLGRNIRKKKVANTSRTESRLLTTTTVPKKITVMKNGFPHERHVIMLNRRTAQTFEQVLDDMSDLFRIAVRRLFTTDGKLVTSLSAIFHGPDVYVAAKAEPFKTMITPEIEAGISPRPPQRKRRSIVTGDSEQSKVREKKEKISKSHGKWKVWVTTNELPTAGTTAQVYITVYGQRGNSGAIPLGLPDGSAFQSEHKDEFEAGRKVVLFSKISVGNIGEIYKIRLHHDNAGEFPGWFCDQVQMHDMHTEEDLVFTCGRWLSRKEDDCEITRELPAVRENKPTLPVFKYSVQVFTGDVYNAGTEANVYMTIYGERGDTGVRQLIKHNRTDFQYEKGKDDEKLFTMDKNDSFTIEAVSLGALKKIIIGHDGVGHGQGWFLEKVIIKESPSAKEDYLFYCHRWLDEGEDDKKIVREIKVQEESPQFQIEKEMWEYEQWKYANDNKVVFINLLTQRALRLKPDGSVDGDGDFKDELGVFTVVAKKGSIRVFRSLENPKYHLAIDNGKVVGMGKGGAYCEFIIRPQRDRSIALESVKHTLQTVTIQKNGKAGDPRGSILDHTKMFFCYCKGMFRDTGEIMLSTSPFQTLAVENDNTLIATGKRNRLAHFKVHKVGTEGNVRKFESLALPGQFIQIKDGQADCKGTGDGHCEFRVVRYKEKGFITLESVSDRGVALGMTADGTVRPTVDTGERNVRFWPEVIKFGKRKKKEESPVEEPVEEPVKSHVREKTASPAKESAVLNININLGNRTPSPARETPREKTKTPKKESKKSAKSVASMSSKPESTVSEFTEGDWKIWISTLESLQHGYIVLMVYGNKGKSSPVILGASGLNEVFQKGNRDVFKANLEKNKIGEIYKIRIELVEDMSEEQVATWKVKEVKMQDIFSNETHLFRFDRYLSRAEDDGAVARELPVMKNGKEVLPVVKYQVSVHTGTEVDSDTKANVYIQLNGEHGDTGKRLLHRSNNKDRFLQGQVDVFELEAVSLGQLSTCEVSIDTDSPGDGWYCHQVVIKEGDKEFIYPCDQWLDAGKDDKKITRILKLKEDIKPEQTSVNATLETRNSPKPEKEEDIKEDKKEENKSRGVYGVLVTTAKDSKPSNDSKAVITVYGEEGVSEDFELWALGAPHKLFEAGNIDEFQINAGDIGDLYKIRVGMEEGKGWEAWHLEEVILQDKHTEESFIFHFDRWMSRDMDDHDVVREMAVQRDGKEVLPMQHYEVSVYTGRRWAADCDANLYITLCGSKGDSGKRQLYHSLENDCKFQREQVDVFKLEAVSLEDLTKVVVSHDGRGHGAGIFLDKVVVKETDGSDREVIFPCGHWLDDHEEDKKVEMELFPADDVQEVPYIEKETRAIKEMEPESSKGNWAAWITTGGSEDAGTTATLTMVVYGVQGKSDQIPLCKEEGEGFKPGMTDDFKISVGDIGNIYKVQLALQSSEMETFYLSKMKLKDQDTGQEFHFAYDNWLRMTAENPSGCVELPAVWPDIMPLQDVTYVVSVTTGHQPGAETRADVYCMLVGEWGDTGRRALTQTVASDTTTLNNVNFRKGQSDTFHISGLDLGKLEKVIVGHTTEGYGAGWFCESVTVRRKEETKEESQETEEEQDKVKDEGDSPPEYELIFPCHRWLDSEIGDGQLERELLPMSEVPLKGPSEELESKGEWKVKIVTVPQNGTPSAPVTLTVIGEENTAGPFELKDDSAEKQSEPDSQECHVSVGQIGDLKKIRVCQEQQDVTWFIKELTMEDTHTKEMLHFNFTKWLGDNTSSVKELPVARTGKWVAPVVPYTVSICTGDVQEGVDAGTFSNIFVNIIGTLGDSGKRMLSVNKNDSIKFQKGQVDEFLIEAVDLGDIQKVMVTKGPGDPWLFKEMIIREEGLAEEKVFIYDKWLGDTGNKDEAVDIELTESETRLCEAMQPTAKERGGIAEGEWTVQTLTGDLDEADNNKQLYVVMCGEKGETDQLPLQPVASEEFRQERGKWDKFKITVTGDIGPLKKIRLGYVDTSWDPSWYMDIIRFHKDTTSEEFGFEYRGWVRVDGECDGVVEFPVVWPGIPPAPLIKYQLSVYTGAVSGAGTDSNVYIIIDGQDGGTGKRWLKKSQNNDNKFEEGQMDIFNLESVWMKDLQKVVVGHDGAGVGSGWFLDKVVIKEDADAEKEYEFLCNKWLDEGEDDGKVERELLVTASEESGEEEAEDLESKELWKVWTTTGDLPDADASSQVVLILYGENDRSEEIPIGHDREEKFLKASTDEFRVKAKANLGKIYKLRVGFSEDTQGQPSWYLEKVRLQHLDSGANYEFEFNCWVSLTDEQDWWVERPVTEDLLLPVYKYEVTVHTGDKSGGGTNANVYLKITGERGDTGARRLLKSMNNINKFESGQSDTFSLEAVDLGQLKSVVVGHDGTGAGSGWFLDKVVIKDPQDHEYTFECDRWLDEGEDDGLIERELQLAAQASKWTALTFTGPDEENTTEAQVAMVLYGDKGHSKVLHVQKEGGFTITEGTPDEFELEVDDDLGDIYKLRVGFEDPSGDPQWFMKMVKFINATTSKEYIFELNGWIWANSEQDCWREIALRTEEEEKVFSVYKYQVEVYTGDKSGAGTNANVYLQVFGERGDTGKRKLLKSTNNSNKFEQGQLDLFEIEAVDMKDLTKVTVGHDGSGLGSGWYLDKIIITESPQAKKKYLFNCDRWLEEGEDDGLTERELMLTEVIDEGGEEPPAKAGDWKLTITTSPIENSGTDARVTVTVFGETGDTGPLPLGQPGLGHFESGKVDEFKIFVDPEKVGKITKLRLEHDNSSSAPGWHVGKIVLDNVLDETQLEFPVNRWLDALEEDGDTVRELPAHWPGEEPITATKYILQTHTSSDFGAGTDANVHVVLYGEKGDSGKRHLRKNIEGDGMFESGKVDTFHVEAIGLGKLTKVVIGHDGEGSGAGWYLEKVTIKEGEDGQECVFPCNRWLDSGEDDGKTERELILENNNAV</sequence>
<dbReference type="OrthoDB" id="5322100at2759"/>
<feature type="domain" description="PLAT" evidence="3">
    <location>
        <begin position="918"/>
        <end position="1037"/>
    </location>
</feature>
<feature type="domain" description="PLAT" evidence="3">
    <location>
        <begin position="1206"/>
        <end position="1324"/>
    </location>
</feature>
<dbReference type="CDD" id="cd16110">
    <property type="entry name" value="DCX1_RP_like"/>
    <property type="match status" value="1"/>
</dbReference>
<dbReference type="GO" id="GO:0035556">
    <property type="term" value="P:intracellular signal transduction"/>
    <property type="evidence" value="ECO:0007669"/>
    <property type="project" value="InterPro"/>
</dbReference>